<protein>
    <submittedName>
        <fullName evidence="1">Uncharacterized protein</fullName>
    </submittedName>
</protein>
<organism evidence="1 2">
    <name type="scientific">Morus notabilis</name>
    <dbReference type="NCBI Taxonomy" id="981085"/>
    <lineage>
        <taxon>Eukaryota</taxon>
        <taxon>Viridiplantae</taxon>
        <taxon>Streptophyta</taxon>
        <taxon>Embryophyta</taxon>
        <taxon>Tracheophyta</taxon>
        <taxon>Spermatophyta</taxon>
        <taxon>Magnoliopsida</taxon>
        <taxon>eudicotyledons</taxon>
        <taxon>Gunneridae</taxon>
        <taxon>Pentapetalae</taxon>
        <taxon>rosids</taxon>
        <taxon>fabids</taxon>
        <taxon>Rosales</taxon>
        <taxon>Moraceae</taxon>
        <taxon>Moreae</taxon>
        <taxon>Morus</taxon>
    </lineage>
</organism>
<evidence type="ECO:0000313" key="1">
    <source>
        <dbReference type="EMBL" id="EXB68661.1"/>
    </source>
</evidence>
<name>W9RFA1_9ROSA</name>
<sequence length="114" mass="12846">MQKKLAISSSEHKTRLLHSKDQLGIIMNQSRCKLINQLGPICKTRKDLLCSKSPTEDATCFDEREFDGKDDGTFFMCSSKCSSPISFSPRSQALRFDITNYSVSLLNLDAEDCE</sequence>
<proteinExistence type="predicted"/>
<keyword evidence="2" id="KW-1185">Reference proteome</keyword>
<gene>
    <name evidence="1" type="ORF">L484_024675</name>
</gene>
<dbReference type="Proteomes" id="UP000030645">
    <property type="component" value="Unassembled WGS sequence"/>
</dbReference>
<accession>W9RFA1</accession>
<reference evidence="2" key="1">
    <citation type="submission" date="2013-01" db="EMBL/GenBank/DDBJ databases">
        <title>Draft Genome Sequence of a Mulberry Tree, Morus notabilis C.K. Schneid.</title>
        <authorList>
            <person name="He N."/>
            <person name="Zhao S."/>
        </authorList>
    </citation>
    <scope>NUCLEOTIDE SEQUENCE</scope>
</reference>
<dbReference type="EMBL" id="KE344580">
    <property type="protein sequence ID" value="EXB68661.1"/>
    <property type="molecule type" value="Genomic_DNA"/>
</dbReference>
<evidence type="ECO:0000313" key="2">
    <source>
        <dbReference type="Proteomes" id="UP000030645"/>
    </source>
</evidence>
<dbReference type="AlphaFoldDB" id="W9RFA1"/>